<keyword evidence="3" id="KW-1185">Reference proteome</keyword>
<dbReference type="EMBL" id="BALG01000224">
    <property type="protein sequence ID" value="GAC43550.1"/>
    <property type="molecule type" value="Genomic_DNA"/>
</dbReference>
<gene>
    <name evidence="2" type="ORF">PPOP_2933</name>
</gene>
<comment type="caution">
    <text evidence="2">The sequence shown here is derived from an EMBL/GenBank/DDBJ whole genome shotgun (WGS) entry which is preliminary data.</text>
</comment>
<name>M9LJV1_PAEPP</name>
<proteinExistence type="predicted"/>
<feature type="region of interest" description="Disordered" evidence="1">
    <location>
        <begin position="43"/>
        <end position="63"/>
    </location>
</feature>
<evidence type="ECO:0000313" key="3">
    <source>
        <dbReference type="Proteomes" id="UP000029453"/>
    </source>
</evidence>
<accession>M9LJV1</accession>
<evidence type="ECO:0000313" key="2">
    <source>
        <dbReference type="EMBL" id="GAC43550.1"/>
    </source>
</evidence>
<protein>
    <submittedName>
        <fullName evidence="2">Transposase and inactivated derivative</fullName>
    </submittedName>
</protein>
<evidence type="ECO:0000256" key="1">
    <source>
        <dbReference type="SAM" id="MobiDB-lite"/>
    </source>
</evidence>
<organism evidence="2 3">
    <name type="scientific">Paenibacillus popilliae ATCC 14706</name>
    <dbReference type="NCBI Taxonomy" id="1212764"/>
    <lineage>
        <taxon>Bacteria</taxon>
        <taxon>Bacillati</taxon>
        <taxon>Bacillota</taxon>
        <taxon>Bacilli</taxon>
        <taxon>Bacillales</taxon>
        <taxon>Paenibacillaceae</taxon>
        <taxon>Paenibacillus</taxon>
    </lineage>
</organism>
<dbReference type="Proteomes" id="UP000029453">
    <property type="component" value="Unassembled WGS sequence"/>
</dbReference>
<reference evidence="2 3" key="1">
    <citation type="submission" date="2012-10" db="EMBL/GenBank/DDBJ databases">
        <title>Draft Genome Sequence of Paenibacillus popilliae ATCC 14706T.</title>
        <authorList>
            <person name="Iiyama K."/>
            <person name="Mori K."/>
            <person name="Mon H."/>
            <person name="Chieda Y."/>
            <person name="Lee J.M."/>
            <person name="Kusakabe T."/>
            <person name="Tashiro K."/>
            <person name="Asano S."/>
            <person name="Yasunaga-Aoki C."/>
            <person name="Shimizu S."/>
        </authorList>
    </citation>
    <scope>NUCLEOTIDE SEQUENCE [LARGE SCALE GENOMIC DNA]</scope>
    <source>
        <strain evidence="2 3">ATCC 14706</strain>
    </source>
</reference>
<sequence>MSSVGQASIPAGKWTPELALVIEEKLQATWSPEQIMERLRQEGQAMKTPMACPQRDGFRPDYR</sequence>
<dbReference type="AlphaFoldDB" id="M9LJV1"/>